<keyword evidence="8 12" id="KW-1133">Transmembrane helix</keyword>
<comment type="catalytic activity">
    <reaction evidence="11 12">
        <text>di-trans,octa-cis-undecaprenyl diphosphate + H2O = di-trans,octa-cis-undecaprenyl phosphate + phosphate + H(+)</text>
        <dbReference type="Rhea" id="RHEA:28094"/>
        <dbReference type="ChEBI" id="CHEBI:15377"/>
        <dbReference type="ChEBI" id="CHEBI:15378"/>
        <dbReference type="ChEBI" id="CHEBI:43474"/>
        <dbReference type="ChEBI" id="CHEBI:58405"/>
        <dbReference type="ChEBI" id="CHEBI:60392"/>
        <dbReference type="EC" id="3.6.1.27"/>
    </reaction>
</comment>
<feature type="transmembrane region" description="Helical" evidence="12">
    <location>
        <begin position="233"/>
        <end position="252"/>
    </location>
</feature>
<proteinExistence type="inferred from homology"/>
<organism evidence="13 14">
    <name type="scientific">Methanothermococcus okinawensis</name>
    <dbReference type="NCBI Taxonomy" id="155863"/>
    <lineage>
        <taxon>Archaea</taxon>
        <taxon>Methanobacteriati</taxon>
        <taxon>Methanobacteriota</taxon>
        <taxon>Methanomada group</taxon>
        <taxon>Methanococci</taxon>
        <taxon>Methanococcales</taxon>
        <taxon>Methanococcaceae</taxon>
        <taxon>Methanothermococcus</taxon>
    </lineage>
</organism>
<comment type="function">
    <text evidence="12">Catalyzes the dephosphorylation of undecaprenyl diphosphate (UPP).</text>
</comment>
<dbReference type="HAMAP" id="MF_01006">
    <property type="entry name" value="Undec_diphosphatase"/>
    <property type="match status" value="1"/>
</dbReference>
<feature type="transmembrane region" description="Helical" evidence="12">
    <location>
        <begin position="74"/>
        <end position="89"/>
    </location>
</feature>
<dbReference type="NCBIfam" id="TIGR00753">
    <property type="entry name" value="undec_PP_bacA"/>
    <property type="match status" value="1"/>
</dbReference>
<protein>
    <recommendedName>
        <fullName evidence="4 12">Undecaprenyl-diphosphatase</fullName>
        <ecNumber evidence="3 12">3.6.1.27</ecNumber>
    </recommendedName>
    <alternativeName>
        <fullName evidence="10 12">Undecaprenyl pyrophosphate phosphatase</fullName>
    </alternativeName>
</protein>
<keyword evidence="9 12" id="KW-0472">Membrane</keyword>
<evidence type="ECO:0000256" key="12">
    <source>
        <dbReference type="HAMAP-Rule" id="MF_01006"/>
    </source>
</evidence>
<accession>A0A832ZY87</accession>
<keyword evidence="7 12" id="KW-0378">Hydrolase</keyword>
<evidence type="ECO:0000256" key="9">
    <source>
        <dbReference type="ARBA" id="ARBA00023136"/>
    </source>
</evidence>
<feature type="transmembrane region" description="Helical" evidence="12">
    <location>
        <begin position="175"/>
        <end position="193"/>
    </location>
</feature>
<evidence type="ECO:0000313" key="13">
    <source>
        <dbReference type="EMBL" id="HIQ32293.1"/>
    </source>
</evidence>
<dbReference type="NCBIfam" id="NF001389">
    <property type="entry name" value="PRK00281.1-2"/>
    <property type="match status" value="1"/>
</dbReference>
<dbReference type="GO" id="GO:0050380">
    <property type="term" value="F:undecaprenyl-diphosphatase activity"/>
    <property type="evidence" value="ECO:0007669"/>
    <property type="project" value="UniProtKB-UniRule"/>
</dbReference>
<evidence type="ECO:0000256" key="2">
    <source>
        <dbReference type="ARBA" id="ARBA00010621"/>
    </source>
</evidence>
<dbReference type="PANTHER" id="PTHR30622">
    <property type="entry name" value="UNDECAPRENYL-DIPHOSPHATASE"/>
    <property type="match status" value="1"/>
</dbReference>
<comment type="similarity">
    <text evidence="2 12">Belongs to the UppP family.</text>
</comment>
<dbReference type="PANTHER" id="PTHR30622:SF3">
    <property type="entry name" value="UNDECAPRENYL-DIPHOSPHATASE"/>
    <property type="match status" value="1"/>
</dbReference>
<dbReference type="Pfam" id="PF02673">
    <property type="entry name" value="BacA"/>
    <property type="match status" value="1"/>
</dbReference>
<keyword evidence="5 12" id="KW-1003">Cell membrane</keyword>
<evidence type="ECO:0000256" key="6">
    <source>
        <dbReference type="ARBA" id="ARBA00022692"/>
    </source>
</evidence>
<name>A0A832ZY87_9EURY</name>
<evidence type="ECO:0000256" key="7">
    <source>
        <dbReference type="ARBA" id="ARBA00022801"/>
    </source>
</evidence>
<evidence type="ECO:0000256" key="1">
    <source>
        <dbReference type="ARBA" id="ARBA00004651"/>
    </source>
</evidence>
<dbReference type="InterPro" id="IPR003824">
    <property type="entry name" value="UppP"/>
</dbReference>
<comment type="caution">
    <text evidence="13">The sequence shown here is derived from an EMBL/GenBank/DDBJ whole genome shotgun (WGS) entry which is preliminary data.</text>
</comment>
<evidence type="ECO:0000256" key="8">
    <source>
        <dbReference type="ARBA" id="ARBA00022989"/>
    </source>
</evidence>
<evidence type="ECO:0000313" key="14">
    <source>
        <dbReference type="Proteomes" id="UP000623215"/>
    </source>
</evidence>
<evidence type="ECO:0000256" key="10">
    <source>
        <dbReference type="ARBA" id="ARBA00032707"/>
    </source>
</evidence>
<dbReference type="NCBIfam" id="NF001390">
    <property type="entry name" value="PRK00281.1-4"/>
    <property type="match status" value="1"/>
</dbReference>
<keyword evidence="6 12" id="KW-0812">Transmembrane</keyword>
<comment type="subcellular location">
    <subcellularLocation>
        <location evidence="1 12">Cell membrane</location>
        <topology evidence="1 12">Multi-pass membrane protein</topology>
    </subcellularLocation>
</comment>
<sequence length="253" mass="28365">MDIPQAIILSIVEGVTELLPISSTGHMIVVSHLMNIPQNSIHVNFEIAVQLSAILAVCYQYLDKLRRGHLWKKILVSFIPTGIVGLLFYREITALFSVTTVALTFILGGIVFLVVEWFYREDKCTTRSLEDITYRQSLMVGVAQVFSLIPGTSRSGATIIGGLLSNLDRKAATEFSFLCAIPVILTATLFSMYKNLENLNTGDIYILIVGFVVTFITTLLTVRLFLKYVEKYNFVPFGIYRIVFGLILLLFFS</sequence>
<dbReference type="EC" id="3.6.1.27" evidence="3 12"/>
<evidence type="ECO:0000256" key="5">
    <source>
        <dbReference type="ARBA" id="ARBA00022475"/>
    </source>
</evidence>
<evidence type="ECO:0000256" key="11">
    <source>
        <dbReference type="ARBA" id="ARBA00047594"/>
    </source>
</evidence>
<gene>
    <name evidence="12" type="primary">uppP</name>
    <name evidence="13" type="ORF">EYH55_02295</name>
</gene>
<feature type="transmembrane region" description="Helical" evidence="12">
    <location>
        <begin position="95"/>
        <end position="119"/>
    </location>
</feature>
<feature type="transmembrane region" description="Helical" evidence="12">
    <location>
        <begin position="205"/>
        <end position="226"/>
    </location>
</feature>
<dbReference type="AlphaFoldDB" id="A0A832ZY87"/>
<evidence type="ECO:0000256" key="4">
    <source>
        <dbReference type="ARBA" id="ARBA00021581"/>
    </source>
</evidence>
<dbReference type="GO" id="GO:0005886">
    <property type="term" value="C:plasma membrane"/>
    <property type="evidence" value="ECO:0007669"/>
    <property type="project" value="UniProtKB-SubCell"/>
</dbReference>
<dbReference type="Proteomes" id="UP000623215">
    <property type="component" value="Unassembled WGS sequence"/>
</dbReference>
<evidence type="ECO:0000256" key="3">
    <source>
        <dbReference type="ARBA" id="ARBA00012374"/>
    </source>
</evidence>
<dbReference type="EMBL" id="DQVW01000040">
    <property type="protein sequence ID" value="HIQ32293.1"/>
    <property type="molecule type" value="Genomic_DNA"/>
</dbReference>
<reference evidence="13" key="1">
    <citation type="journal article" date="2020" name="ISME J.">
        <title>Gammaproteobacteria mediating utilization of methyl-, sulfur- and petroleum organic compounds in deep ocean hydrothermal plumes.</title>
        <authorList>
            <person name="Zhou Z."/>
            <person name="Liu Y."/>
            <person name="Pan J."/>
            <person name="Cron B.R."/>
            <person name="Toner B.M."/>
            <person name="Anantharaman K."/>
            <person name="Breier J.A."/>
            <person name="Dick G.J."/>
            <person name="Li M."/>
        </authorList>
    </citation>
    <scope>NUCLEOTIDE SEQUENCE</scope>
    <source>
        <strain evidence="13">SZUA-1534</strain>
    </source>
</reference>